<evidence type="ECO:0000256" key="1">
    <source>
        <dbReference type="SAM" id="MobiDB-lite"/>
    </source>
</evidence>
<feature type="region of interest" description="Disordered" evidence="1">
    <location>
        <begin position="1"/>
        <end position="67"/>
    </location>
</feature>
<feature type="region of interest" description="Disordered" evidence="1">
    <location>
        <begin position="99"/>
        <end position="147"/>
    </location>
</feature>
<name>A0A1D3CT08_9EIME</name>
<dbReference type="EMBL" id="JROU02002064">
    <property type="protein sequence ID" value="OEH74330.1"/>
    <property type="molecule type" value="Genomic_DNA"/>
</dbReference>
<protein>
    <submittedName>
        <fullName evidence="2">Uncharacterized protein</fullName>
    </submittedName>
</protein>
<comment type="caution">
    <text evidence="2">The sequence shown here is derived from an EMBL/GenBank/DDBJ whole genome shotgun (WGS) entry which is preliminary data.</text>
</comment>
<dbReference type="VEuPathDB" id="ToxoDB:cyc_04292"/>
<dbReference type="AlphaFoldDB" id="A0A1D3CT08"/>
<dbReference type="Proteomes" id="UP000095192">
    <property type="component" value="Unassembled WGS sequence"/>
</dbReference>
<dbReference type="VEuPathDB" id="ToxoDB:LOC34620841"/>
<evidence type="ECO:0000313" key="2">
    <source>
        <dbReference type="EMBL" id="OEH74330.1"/>
    </source>
</evidence>
<keyword evidence="3" id="KW-1185">Reference proteome</keyword>
<reference evidence="2 3" key="1">
    <citation type="journal article" date="2016" name="BMC Genomics">
        <title>Comparative genomics reveals Cyclospora cayetanensis possesses coccidia-like metabolism and invasion components but unique surface antigens.</title>
        <authorList>
            <person name="Liu S."/>
            <person name="Wang L."/>
            <person name="Zheng H."/>
            <person name="Xu Z."/>
            <person name="Roellig D.M."/>
            <person name="Li N."/>
            <person name="Frace M.A."/>
            <person name="Tang K."/>
            <person name="Arrowood M.J."/>
            <person name="Moss D.M."/>
            <person name="Zhang L."/>
            <person name="Feng Y."/>
            <person name="Xiao L."/>
        </authorList>
    </citation>
    <scope>NUCLEOTIDE SEQUENCE [LARGE SCALE GENOMIC DNA]</scope>
    <source>
        <strain evidence="2 3">CHN_HEN01</strain>
    </source>
</reference>
<proteinExistence type="predicted"/>
<gene>
    <name evidence="2" type="ORF">cyc_04292</name>
</gene>
<sequence>MPPQNEAPPSPKGAQQPPSPATGESTAVAASAARSGESQRSHHPSTPNVDAEAVHRSPSGVEETREPFLHADNARIMPQVLGPSAFADNVEMEVVERLSKSQVRVRKREKIATGREREGEREREREGEREKRERERERRERGDRERR</sequence>
<feature type="compositionally biased region" description="Pro residues" evidence="1">
    <location>
        <begin position="1"/>
        <end position="11"/>
    </location>
</feature>
<accession>A0A1D3CT08</accession>
<dbReference type="InParanoid" id="A0A1D3CT08"/>
<feature type="compositionally biased region" description="Basic and acidic residues" evidence="1">
    <location>
        <begin position="110"/>
        <end position="147"/>
    </location>
</feature>
<organism evidence="2 3">
    <name type="scientific">Cyclospora cayetanensis</name>
    <dbReference type="NCBI Taxonomy" id="88456"/>
    <lineage>
        <taxon>Eukaryota</taxon>
        <taxon>Sar</taxon>
        <taxon>Alveolata</taxon>
        <taxon>Apicomplexa</taxon>
        <taxon>Conoidasida</taxon>
        <taxon>Coccidia</taxon>
        <taxon>Eucoccidiorida</taxon>
        <taxon>Eimeriorina</taxon>
        <taxon>Eimeriidae</taxon>
        <taxon>Cyclospora</taxon>
    </lineage>
</organism>
<evidence type="ECO:0000313" key="3">
    <source>
        <dbReference type="Proteomes" id="UP000095192"/>
    </source>
</evidence>